<dbReference type="Pfam" id="PF04488">
    <property type="entry name" value="Gly_transf_sug"/>
    <property type="match status" value="1"/>
</dbReference>
<dbReference type="InterPro" id="IPR029044">
    <property type="entry name" value="Nucleotide-diphossugar_trans"/>
</dbReference>
<dbReference type="InterPro" id="IPR007577">
    <property type="entry name" value="GlycoTrfase_DXD_sugar-bd_CS"/>
</dbReference>
<dbReference type="SUPFAM" id="SSF53448">
    <property type="entry name" value="Nucleotide-diphospho-sugar transferases"/>
    <property type="match status" value="1"/>
</dbReference>
<dbReference type="InterPro" id="IPR039367">
    <property type="entry name" value="Och1-like"/>
</dbReference>
<protein>
    <submittedName>
        <fullName evidence="1">Uncharacterized protein</fullName>
    </submittedName>
</protein>
<dbReference type="PANTHER" id="PTHR31834:SF1">
    <property type="entry name" value="INITIATION-SPECIFIC ALPHA-1,6-MANNOSYLTRANSFERASE"/>
    <property type="match status" value="1"/>
</dbReference>
<evidence type="ECO:0000313" key="1">
    <source>
        <dbReference type="EMBL" id="QHI96109.1"/>
    </source>
</evidence>
<name>A0A6P1NEY6_9PROT</name>
<dbReference type="KEGG" id="bomb:GT348_07540"/>
<dbReference type="EMBL" id="CP047652">
    <property type="protein sequence ID" value="QHI96109.1"/>
    <property type="molecule type" value="Genomic_DNA"/>
</dbReference>
<dbReference type="Gene3D" id="3.90.550.20">
    <property type="match status" value="1"/>
</dbReference>
<dbReference type="AlphaFoldDB" id="A0A6P1NEY6"/>
<dbReference type="GO" id="GO:0006487">
    <property type="term" value="P:protein N-linked glycosylation"/>
    <property type="evidence" value="ECO:0007669"/>
    <property type="project" value="TreeGrafter"/>
</dbReference>
<proteinExistence type="predicted"/>
<organism evidence="1 2">
    <name type="scientific">Aristophania vespae</name>
    <dbReference type="NCBI Taxonomy" id="2697033"/>
    <lineage>
        <taxon>Bacteria</taxon>
        <taxon>Pseudomonadati</taxon>
        <taxon>Pseudomonadota</taxon>
        <taxon>Alphaproteobacteria</taxon>
        <taxon>Acetobacterales</taxon>
        <taxon>Acetobacteraceae</taxon>
        <taxon>Aristophania</taxon>
    </lineage>
</organism>
<reference evidence="1 2" key="1">
    <citation type="submission" date="2020-01" db="EMBL/GenBank/DDBJ databases">
        <title>Genome sequencing of strain KACC 21507.</title>
        <authorList>
            <person name="Heo J."/>
            <person name="Kim S.-J."/>
            <person name="Kim J.-S."/>
            <person name="Hong S.-B."/>
            <person name="Kwon S.-W."/>
        </authorList>
    </citation>
    <scope>NUCLEOTIDE SEQUENCE [LARGE SCALE GENOMIC DNA]</scope>
    <source>
        <strain evidence="1 2">KACC 21507</strain>
    </source>
</reference>
<dbReference type="RefSeq" id="WP_160619182.1">
    <property type="nucleotide sequence ID" value="NZ_CP047652.1"/>
</dbReference>
<sequence>MFVSFFNSFLAITDQGLEQKNFCAFHDEGVQPVSLQELKNLGFQSEYQNDGMIAFRKGNDYLSVNADLSLSVRDHVGGWERFSEISETKLPPFVRNIASGCDIPKIIHQIGYNISNFNPFYENINYIKYRNKDYDYKLWTKFGNNSVYKFIYDYYGIEYVKLFEMINQDYGAMCADLARYMIIYAMGGVYLDLKSVITQPLNALIKAQDKLLLAKWESEGEVHPDLSHVAGGEYVNWFIASIAGHSLLRRVINQVLCNIALYDRRFAGAGRIATLRTTGPVPYTRAILSSPRNSGFREISLNQEGCVYQSLLVKKNSKPLYGRPHYSSLNSDLILKRP</sequence>
<keyword evidence="2" id="KW-1185">Reference proteome</keyword>
<accession>A0A6P1NEY6</accession>
<evidence type="ECO:0000313" key="2">
    <source>
        <dbReference type="Proteomes" id="UP000463975"/>
    </source>
</evidence>
<dbReference type="GO" id="GO:0000009">
    <property type="term" value="F:alpha-1,6-mannosyltransferase activity"/>
    <property type="evidence" value="ECO:0007669"/>
    <property type="project" value="InterPro"/>
</dbReference>
<gene>
    <name evidence="1" type="ORF">GT348_07540</name>
</gene>
<dbReference type="Proteomes" id="UP000463975">
    <property type="component" value="Chromosome"/>
</dbReference>
<dbReference type="PANTHER" id="PTHR31834">
    <property type="entry name" value="INITIATION-SPECIFIC ALPHA-1,6-MANNOSYLTRANSFERASE"/>
    <property type="match status" value="1"/>
</dbReference>